<protein>
    <submittedName>
        <fullName evidence="2">Uncharacterized protein</fullName>
    </submittedName>
</protein>
<organism evidence="2 3">
    <name type="scientific">Brassicogethes aeneus</name>
    <name type="common">Rape pollen beetle</name>
    <name type="synonym">Meligethes aeneus</name>
    <dbReference type="NCBI Taxonomy" id="1431903"/>
    <lineage>
        <taxon>Eukaryota</taxon>
        <taxon>Metazoa</taxon>
        <taxon>Ecdysozoa</taxon>
        <taxon>Arthropoda</taxon>
        <taxon>Hexapoda</taxon>
        <taxon>Insecta</taxon>
        <taxon>Pterygota</taxon>
        <taxon>Neoptera</taxon>
        <taxon>Endopterygota</taxon>
        <taxon>Coleoptera</taxon>
        <taxon>Polyphaga</taxon>
        <taxon>Cucujiformia</taxon>
        <taxon>Nitidulidae</taxon>
        <taxon>Meligethinae</taxon>
        <taxon>Brassicogethes</taxon>
    </lineage>
</organism>
<feature type="region of interest" description="Disordered" evidence="1">
    <location>
        <begin position="361"/>
        <end position="436"/>
    </location>
</feature>
<feature type="region of interest" description="Disordered" evidence="1">
    <location>
        <begin position="469"/>
        <end position="506"/>
    </location>
</feature>
<dbReference type="Proteomes" id="UP001154078">
    <property type="component" value="Chromosome 5"/>
</dbReference>
<feature type="compositionally biased region" description="Basic residues" evidence="1">
    <location>
        <begin position="1"/>
        <end position="11"/>
    </location>
</feature>
<keyword evidence="3" id="KW-1185">Reference proteome</keyword>
<feature type="compositionally biased region" description="Basic residues" evidence="1">
    <location>
        <begin position="368"/>
        <end position="379"/>
    </location>
</feature>
<name>A0A9P0FKB6_BRAAE</name>
<proteinExistence type="predicted"/>
<gene>
    <name evidence="2" type="ORF">MELIAE_LOCUS8540</name>
</gene>
<evidence type="ECO:0000313" key="2">
    <source>
        <dbReference type="EMBL" id="CAH0557955.1"/>
    </source>
</evidence>
<feature type="region of interest" description="Disordered" evidence="1">
    <location>
        <begin position="1"/>
        <end position="27"/>
    </location>
</feature>
<feature type="compositionally biased region" description="Polar residues" evidence="1">
    <location>
        <begin position="390"/>
        <end position="406"/>
    </location>
</feature>
<evidence type="ECO:0000313" key="3">
    <source>
        <dbReference type="Proteomes" id="UP001154078"/>
    </source>
</evidence>
<evidence type="ECO:0000256" key="1">
    <source>
        <dbReference type="SAM" id="MobiDB-lite"/>
    </source>
</evidence>
<reference evidence="2" key="1">
    <citation type="submission" date="2021-12" db="EMBL/GenBank/DDBJ databases">
        <authorList>
            <person name="King R."/>
        </authorList>
    </citation>
    <scope>NUCLEOTIDE SEQUENCE</scope>
</reference>
<feature type="compositionally biased region" description="Basic and acidic residues" evidence="1">
    <location>
        <begin position="12"/>
        <end position="26"/>
    </location>
</feature>
<accession>A0A9P0FKB6</accession>
<dbReference type="OrthoDB" id="6723723at2759"/>
<dbReference type="AlphaFoldDB" id="A0A9P0FKB6"/>
<dbReference type="EMBL" id="OV121136">
    <property type="protein sequence ID" value="CAH0557955.1"/>
    <property type="molecule type" value="Genomic_DNA"/>
</dbReference>
<sequence length="627" mass="72328">MVIKAPKKGKKADKNENQESRNEGSKSDVMSDSLFTFLTNLAESLTFPNHKKVFFTIKQYKIKDIYPSHPNNTDDPTDILIFCLRWVAINKFQPIGGILFKPEEYTGVDSKLGKTLGELLKAYLWSINRLSLSVVAIVSPPDDYFKSIIRYLTKGQDFETSENPILFFSEQFNNIPCVYDPEIVHMNFQNRFCQNDVAYFQNNMKKSATWKNIELLLNLDEFEGFKNKNLFTGDVYNYLLANITNEKFIDIQGTANLVSSLRIFIKYLEIDSFSISKLSELYFDWIFVLELLETMEFKEKSTEINPEPKSLFKISLLTNEIKKVEDTKKPDESENKFTIKKIADDKNNLLSLKSEKENINLKKEKNKPYTRKSKKKKSKSSITKVDSELETPNSKTKLLSDINRNFGTLKEEKSPRSKNSPYSRPQKEIKHSHSPPVKLVDNKVFNLPKIEEDLTSLLESVKEQISSWSDDDSFESSSEKSSSSEKTKKTHKPYSRPEINESTSELTSSLNISLKECTNLINKMKIERPDATPKVTNKDSPILEYKSAIKSMKFAVNKLVDYKTYDFFMSAFNCKHTDYYVNIIKKDINQLPVPDDYITNPLCTLHNKTQAILTLDKESGNLFCLKQ</sequence>